<dbReference type="SMR" id="A0A1S3X292"/>
<evidence type="ECO:0000313" key="3">
    <source>
        <dbReference type="Proteomes" id="UP000790787"/>
    </source>
</evidence>
<evidence type="ECO:0000256" key="1">
    <source>
        <dbReference type="ARBA" id="ARBA00023002"/>
    </source>
</evidence>
<dbReference type="SUPFAM" id="SSF50129">
    <property type="entry name" value="GroES-like"/>
    <property type="match status" value="1"/>
</dbReference>
<evidence type="ECO:0000313" key="4">
    <source>
        <dbReference type="RefSeq" id="XP_016434039.1"/>
    </source>
</evidence>
<dbReference type="InterPro" id="IPR036291">
    <property type="entry name" value="NAD(P)-bd_dom_sf"/>
</dbReference>
<dbReference type="Proteomes" id="UP000790787">
    <property type="component" value="Chromosome 21"/>
</dbReference>
<dbReference type="KEGG" id="nta:107760499"/>
<keyword evidence="3" id="KW-1185">Reference proteome</keyword>
<dbReference type="InterPro" id="IPR041694">
    <property type="entry name" value="ADH_N_2"/>
</dbReference>
<reference evidence="4" key="2">
    <citation type="submission" date="2025-08" db="UniProtKB">
        <authorList>
            <consortium name="RefSeq"/>
        </authorList>
    </citation>
    <scope>IDENTIFICATION</scope>
    <source>
        <tissue evidence="4">Leaf</tissue>
    </source>
</reference>
<dbReference type="AlphaFoldDB" id="A0A1S3X292"/>
<sequence>MAGGGAAAETVAVENREWYIAGYAPNGLPNSNHLKLRTVNFSLTDNSIPDGNVAIKILYISIDPYLRTQFSGLGDGLSLPQFPINQVIRANAIGKVIRSKNTNFSEGDIVTTYMFPVAEFCVMPINWLQKINPTIGITLPDYLSCLGVPGLTAWVGIEKIGKVKEGSNVYISAAAGGVGIIAGQLAKFKGCRVVGSVGSDEKVKLLKEECGYDDAFNYRVETDYEAALNKYFPDGIDFYFDNVGGKMLEAVLNHVNQGARISLCGMISEYNKVWTERGGVRNLLNVVGKEVTMQGFMVGSYVNYFEDFRKEMEVYLKEGKVKSKHKINDGIESFLESLTSLFSSSNVGKVIIQVTP</sequence>
<keyword evidence="1" id="KW-0560">Oxidoreductase</keyword>
<dbReference type="FunFam" id="3.40.50.720:FF:000121">
    <property type="entry name" value="Prostaglandin reductase 2"/>
    <property type="match status" value="1"/>
</dbReference>
<dbReference type="Pfam" id="PF00107">
    <property type="entry name" value="ADH_zinc_N"/>
    <property type="match status" value="1"/>
</dbReference>
<dbReference type="RefSeq" id="XP_016434039.1">
    <property type="nucleotide sequence ID" value="XM_016578553.1"/>
</dbReference>
<dbReference type="PANTHER" id="PTHR43205:SF80">
    <property type="entry name" value="2-ALKENAL REDUCTASE (NADP(+)-DEPENDENT)-LIKE"/>
    <property type="match status" value="1"/>
</dbReference>
<dbReference type="InterPro" id="IPR045010">
    <property type="entry name" value="MDR_fam"/>
</dbReference>
<dbReference type="InterPro" id="IPR011032">
    <property type="entry name" value="GroES-like_sf"/>
</dbReference>
<evidence type="ECO:0000259" key="2">
    <source>
        <dbReference type="SMART" id="SM00829"/>
    </source>
</evidence>
<accession>A0A1S3X292</accession>
<organism evidence="3 4">
    <name type="scientific">Nicotiana tabacum</name>
    <name type="common">Common tobacco</name>
    <dbReference type="NCBI Taxonomy" id="4097"/>
    <lineage>
        <taxon>Eukaryota</taxon>
        <taxon>Viridiplantae</taxon>
        <taxon>Streptophyta</taxon>
        <taxon>Embryophyta</taxon>
        <taxon>Tracheophyta</taxon>
        <taxon>Spermatophyta</taxon>
        <taxon>Magnoliopsida</taxon>
        <taxon>eudicotyledons</taxon>
        <taxon>Gunneridae</taxon>
        <taxon>Pentapetalae</taxon>
        <taxon>asterids</taxon>
        <taxon>lamiids</taxon>
        <taxon>Solanales</taxon>
        <taxon>Solanaceae</taxon>
        <taxon>Nicotianoideae</taxon>
        <taxon>Nicotianeae</taxon>
        <taxon>Nicotiana</taxon>
    </lineage>
</organism>
<dbReference type="Pfam" id="PF16884">
    <property type="entry name" value="ADH_N_2"/>
    <property type="match status" value="1"/>
</dbReference>
<dbReference type="SUPFAM" id="SSF51735">
    <property type="entry name" value="NAD(P)-binding Rossmann-fold domains"/>
    <property type="match status" value="1"/>
</dbReference>
<gene>
    <name evidence="4" type="primary">LOC107760499</name>
</gene>
<name>A0A1S3X292_TOBAC</name>
<protein>
    <submittedName>
        <fullName evidence="4">2-alkenal reductase (NADP(+)-dependent)-like</fullName>
    </submittedName>
</protein>
<dbReference type="OrthoDB" id="809632at2759"/>
<dbReference type="Gene3D" id="3.40.50.720">
    <property type="entry name" value="NAD(P)-binding Rossmann-like Domain"/>
    <property type="match status" value="1"/>
</dbReference>
<reference evidence="3" key="1">
    <citation type="journal article" date="2014" name="Nat. Commun.">
        <title>The tobacco genome sequence and its comparison with those of tomato and potato.</title>
        <authorList>
            <person name="Sierro N."/>
            <person name="Battey J.N."/>
            <person name="Ouadi S."/>
            <person name="Bakaher N."/>
            <person name="Bovet L."/>
            <person name="Willig A."/>
            <person name="Goepfert S."/>
            <person name="Peitsch M.C."/>
            <person name="Ivanov N.V."/>
        </authorList>
    </citation>
    <scope>NUCLEOTIDE SEQUENCE [LARGE SCALE GENOMIC DNA]</scope>
</reference>
<dbReference type="PANTHER" id="PTHR43205">
    <property type="entry name" value="PROSTAGLANDIN REDUCTASE"/>
    <property type="match status" value="1"/>
</dbReference>
<dbReference type="GO" id="GO:0032440">
    <property type="term" value="F:2-alkenal reductase [NAD(P)H] activity"/>
    <property type="evidence" value="ECO:0000318"/>
    <property type="project" value="GO_Central"/>
</dbReference>
<dbReference type="OMA" id="ANRDQNV"/>
<dbReference type="InterPro" id="IPR020843">
    <property type="entry name" value="ER"/>
</dbReference>
<dbReference type="GeneID" id="107760499"/>
<dbReference type="SMART" id="SM00829">
    <property type="entry name" value="PKS_ER"/>
    <property type="match status" value="1"/>
</dbReference>
<dbReference type="Gene3D" id="3.90.180.10">
    <property type="entry name" value="Medium-chain alcohol dehydrogenases, catalytic domain"/>
    <property type="match status" value="1"/>
</dbReference>
<dbReference type="InterPro" id="IPR013149">
    <property type="entry name" value="ADH-like_C"/>
</dbReference>
<dbReference type="PaxDb" id="4097-A0A1S3X292"/>
<feature type="domain" description="Enoyl reductase (ER)" evidence="2">
    <location>
        <begin position="27"/>
        <end position="352"/>
    </location>
</feature>
<proteinExistence type="predicted"/>